<evidence type="ECO:0000313" key="3">
    <source>
        <dbReference type="EMBL" id="UOQ52715.1"/>
    </source>
</evidence>
<evidence type="ECO:0000256" key="1">
    <source>
        <dbReference type="SAM" id="SignalP"/>
    </source>
</evidence>
<sequence>MRLSFLFLLAALLGAASSAPAQNLVSDKNKTKTKTVSLSRTPVKGKVKVVTKKPVAAKKVEAVPVIVFRRTPCFGTCPHYEATVFSDGHVSYIGYRYVPLTGPHELKIPVATVNTIMDDARRLNFATYEERYSQGSTDLPATILSIRQPNGQLKTVQAEEGTPPELEALMKYVAAEIEKVSGGTNAAADR</sequence>
<organism evidence="3 4">
    <name type="scientific">Hymenobacter cellulosivorans</name>
    <dbReference type="NCBI Taxonomy" id="2932249"/>
    <lineage>
        <taxon>Bacteria</taxon>
        <taxon>Pseudomonadati</taxon>
        <taxon>Bacteroidota</taxon>
        <taxon>Cytophagia</taxon>
        <taxon>Cytophagales</taxon>
        <taxon>Hymenobacteraceae</taxon>
        <taxon>Hymenobacter</taxon>
    </lineage>
</organism>
<dbReference type="Proteomes" id="UP000831785">
    <property type="component" value="Chromosome"/>
</dbReference>
<dbReference type="Pfam" id="PF20033">
    <property type="entry name" value="DUF6438"/>
    <property type="match status" value="1"/>
</dbReference>
<accession>A0ABY4F8F8</accession>
<dbReference type="InterPro" id="IPR045497">
    <property type="entry name" value="DUF6438"/>
</dbReference>
<keyword evidence="4" id="KW-1185">Reference proteome</keyword>
<protein>
    <submittedName>
        <fullName evidence="3">DUF6438 domain-containing protein</fullName>
    </submittedName>
</protein>
<evidence type="ECO:0000313" key="4">
    <source>
        <dbReference type="Proteomes" id="UP000831785"/>
    </source>
</evidence>
<dbReference type="EMBL" id="CP095049">
    <property type="protein sequence ID" value="UOQ52715.1"/>
    <property type="molecule type" value="Genomic_DNA"/>
</dbReference>
<evidence type="ECO:0000259" key="2">
    <source>
        <dbReference type="Pfam" id="PF20033"/>
    </source>
</evidence>
<keyword evidence="1" id="KW-0732">Signal</keyword>
<feature type="domain" description="DUF6438" evidence="2">
    <location>
        <begin position="65"/>
        <end position="174"/>
    </location>
</feature>
<proteinExistence type="predicted"/>
<feature type="chain" id="PRO_5046761046" evidence="1">
    <location>
        <begin position="22"/>
        <end position="190"/>
    </location>
</feature>
<reference evidence="3 4" key="1">
    <citation type="submission" date="2022-04" db="EMBL/GenBank/DDBJ databases">
        <title>Hymenobacter sp. isolated from the air.</title>
        <authorList>
            <person name="Won M."/>
            <person name="Lee C.-M."/>
            <person name="Woen H.-Y."/>
            <person name="Kwon S.-W."/>
        </authorList>
    </citation>
    <scope>NUCLEOTIDE SEQUENCE [LARGE SCALE GENOMIC DNA]</scope>
    <source>
        <strain evidence="4">5116 S-27</strain>
    </source>
</reference>
<name>A0ABY4F8F8_9BACT</name>
<dbReference type="RefSeq" id="WP_244716966.1">
    <property type="nucleotide sequence ID" value="NZ_CP095049.1"/>
</dbReference>
<gene>
    <name evidence="3" type="ORF">MUN80_23580</name>
</gene>
<feature type="signal peptide" evidence="1">
    <location>
        <begin position="1"/>
        <end position="21"/>
    </location>
</feature>